<feature type="domain" description="Trehalase-like N-terminal" evidence="2">
    <location>
        <begin position="52"/>
        <end position="187"/>
    </location>
</feature>
<name>A0A9W8A194_9FUNG</name>
<evidence type="ECO:0000259" key="2">
    <source>
        <dbReference type="Pfam" id="PF19291"/>
    </source>
</evidence>
<accession>A0A9W8A194</accession>
<dbReference type="Pfam" id="PF00723">
    <property type="entry name" value="Glyco_hydro_15"/>
    <property type="match status" value="1"/>
</dbReference>
<dbReference type="PANTHER" id="PTHR31616:SF0">
    <property type="entry name" value="GLUCAN 1,4-ALPHA-GLUCOSIDASE"/>
    <property type="match status" value="1"/>
</dbReference>
<dbReference type="InterPro" id="IPR011613">
    <property type="entry name" value="GH15-like"/>
</dbReference>
<dbReference type="GO" id="GO:0004553">
    <property type="term" value="F:hydrolase activity, hydrolyzing O-glycosyl compounds"/>
    <property type="evidence" value="ECO:0007669"/>
    <property type="project" value="UniProtKB-ARBA"/>
</dbReference>
<dbReference type="Gene3D" id="1.50.10.10">
    <property type="match status" value="1"/>
</dbReference>
<dbReference type="InterPro" id="IPR008928">
    <property type="entry name" value="6-hairpin_glycosidase_sf"/>
</dbReference>
<dbReference type="PANTHER" id="PTHR31616">
    <property type="entry name" value="TREHALASE"/>
    <property type="match status" value="1"/>
</dbReference>
<evidence type="ECO:0000313" key="3">
    <source>
        <dbReference type="EMBL" id="KAJ1916104.1"/>
    </source>
</evidence>
<sequence>MSDNYKKFAAENLREIHNEEDVLNKQKQKESGSSGGQFHNIEERLRSATGYLPIESYGVIGNLHTVALVGQDGGMDFMCWPAFDSPSIFCRILDRKIGGHFSIVPSTNVTSKQQYMPSSNILATKFLSEDGVSQITDLMYRSDPNVRPRRVHLPWVIRYVEVIRGTVSFNVECFPAFDYARTAHTTEIKRGRRVDRLSTHAPLGRALSHHQKSDGLLPTYKHHQQVIFKEETRENGEEGLIMDLRCVVGGNEDGCPNFAWEVEEREGMKGPGVVTTFVLKEGARVAFILRDLDPEDIGAEVVSRKNTVFEEEPLMTNGETLISTGTVGAGGGPVTDSGSTAVADYMPSVPYHNSVSGTNPPITMDLIEDLIEDTVLFWFKWIQGSKYRGRWRETMERSALTLKLLTYEPTGAVVAAPTFSIPEHVGGTRNWDYRYVWIRDSAFTMYAFMRLGLTKEADHYMNFIDTLFRNRNKDGGLQIMYTIRGEKEIPETELNHLEGYRQSRPVRIGNGAADHLQLDIYGELMDSIYLYNKYSMPIGYDTWLQVRDLVDWVCNNYDRPDMGIWEVRGGQQHFTYSKFQCWVAIDRGIRLADKRDFPCLQREHWRETRDKLYEEIMQKSWNPDLGAFMLSYENQDMLDAAVLSMPLVFFINASDPRFMSTLQRILRTPEKGGLVVNNLVYRYNTVTFNDGVGNDEGSFSMCTFWLVEALTRAGEHHPIYLYKAQIIFQQMLSYSNHLSLFSEEIARTGEMLGNFPQAFTHISLISAAFNLDRTISKRK</sequence>
<dbReference type="OrthoDB" id="406733at2759"/>
<dbReference type="Pfam" id="PF19291">
    <property type="entry name" value="TREH_N"/>
    <property type="match status" value="1"/>
</dbReference>
<reference evidence="3" key="1">
    <citation type="submission" date="2022-07" db="EMBL/GenBank/DDBJ databases">
        <title>Phylogenomic reconstructions and comparative analyses of Kickxellomycotina fungi.</title>
        <authorList>
            <person name="Reynolds N.K."/>
            <person name="Stajich J.E."/>
            <person name="Barry K."/>
            <person name="Grigoriev I.V."/>
            <person name="Crous P."/>
            <person name="Smith M.E."/>
        </authorList>
    </citation>
    <scope>NUCLEOTIDE SEQUENCE</scope>
    <source>
        <strain evidence="3">NBRC 100468</strain>
    </source>
</reference>
<protein>
    <recommendedName>
        <fullName evidence="5">Glycosyl hydrolase</fullName>
    </recommendedName>
</protein>
<proteinExistence type="predicted"/>
<gene>
    <name evidence="3" type="ORF">H4219_003975</name>
</gene>
<evidence type="ECO:0000313" key="4">
    <source>
        <dbReference type="Proteomes" id="UP001150538"/>
    </source>
</evidence>
<evidence type="ECO:0000259" key="1">
    <source>
        <dbReference type="Pfam" id="PF00723"/>
    </source>
</evidence>
<dbReference type="InterPro" id="IPR045582">
    <property type="entry name" value="Trehalase-like_N"/>
</dbReference>
<dbReference type="SUPFAM" id="SSF48208">
    <property type="entry name" value="Six-hairpin glycosidases"/>
    <property type="match status" value="1"/>
</dbReference>
<evidence type="ECO:0008006" key="5">
    <source>
        <dbReference type="Google" id="ProtNLM"/>
    </source>
</evidence>
<dbReference type="GO" id="GO:0005975">
    <property type="term" value="P:carbohydrate metabolic process"/>
    <property type="evidence" value="ECO:0007669"/>
    <property type="project" value="InterPro"/>
</dbReference>
<dbReference type="Proteomes" id="UP001150538">
    <property type="component" value="Unassembled WGS sequence"/>
</dbReference>
<dbReference type="AlphaFoldDB" id="A0A9W8A194"/>
<keyword evidence="4" id="KW-1185">Reference proteome</keyword>
<dbReference type="InterPro" id="IPR012341">
    <property type="entry name" value="6hp_glycosidase-like_sf"/>
</dbReference>
<dbReference type="EMBL" id="JANBPU010000115">
    <property type="protein sequence ID" value="KAJ1916104.1"/>
    <property type="molecule type" value="Genomic_DNA"/>
</dbReference>
<comment type="caution">
    <text evidence="3">The sequence shown here is derived from an EMBL/GenBank/DDBJ whole genome shotgun (WGS) entry which is preliminary data.</text>
</comment>
<feature type="domain" description="GH15-like" evidence="1">
    <location>
        <begin position="392"/>
        <end position="768"/>
    </location>
</feature>
<organism evidence="3 4">
    <name type="scientific">Mycoemilia scoparia</name>
    <dbReference type="NCBI Taxonomy" id="417184"/>
    <lineage>
        <taxon>Eukaryota</taxon>
        <taxon>Fungi</taxon>
        <taxon>Fungi incertae sedis</taxon>
        <taxon>Zoopagomycota</taxon>
        <taxon>Kickxellomycotina</taxon>
        <taxon>Kickxellomycetes</taxon>
        <taxon>Kickxellales</taxon>
        <taxon>Kickxellaceae</taxon>
        <taxon>Mycoemilia</taxon>
    </lineage>
</organism>